<feature type="transmembrane region" description="Helical" evidence="2">
    <location>
        <begin position="22"/>
        <end position="40"/>
    </location>
</feature>
<evidence type="ECO:0000313" key="4">
    <source>
        <dbReference type="Proteomes" id="UP000558997"/>
    </source>
</evidence>
<feature type="transmembrane region" description="Helical" evidence="2">
    <location>
        <begin position="46"/>
        <end position="63"/>
    </location>
</feature>
<keyword evidence="2" id="KW-1133">Transmembrane helix</keyword>
<reference evidence="3 4" key="1">
    <citation type="submission" date="2020-08" db="EMBL/GenBank/DDBJ databases">
        <title>Sequencing the genomes of 1000 actinobacteria strains.</title>
        <authorList>
            <person name="Klenk H.-P."/>
        </authorList>
    </citation>
    <scope>NUCLEOTIDE SEQUENCE [LARGE SCALE GENOMIC DNA]</scope>
    <source>
        <strain evidence="3 4">DSM 17294</strain>
    </source>
</reference>
<evidence type="ECO:0000256" key="2">
    <source>
        <dbReference type="SAM" id="Phobius"/>
    </source>
</evidence>
<dbReference type="RefSeq" id="WP_184844978.1">
    <property type="nucleotide sequence ID" value="NZ_BAAAVN010000031.1"/>
</dbReference>
<feature type="region of interest" description="Disordered" evidence="1">
    <location>
        <begin position="81"/>
        <end position="100"/>
    </location>
</feature>
<dbReference type="AlphaFoldDB" id="A0A841DZA8"/>
<gene>
    <name evidence="3" type="ORF">HDA44_007387</name>
</gene>
<evidence type="ECO:0000313" key="3">
    <source>
        <dbReference type="EMBL" id="MBB5983972.1"/>
    </source>
</evidence>
<keyword evidence="2" id="KW-0472">Membrane</keyword>
<accession>A0A841DZA8</accession>
<dbReference type="Proteomes" id="UP000558997">
    <property type="component" value="Unassembled WGS sequence"/>
</dbReference>
<name>A0A841DZA8_9ACTN</name>
<protein>
    <recommendedName>
        <fullName evidence="5">DUF202 domain-containing protein</fullName>
    </recommendedName>
</protein>
<organism evidence="3 4">
    <name type="scientific">Kribbella solani</name>
    <dbReference type="NCBI Taxonomy" id="236067"/>
    <lineage>
        <taxon>Bacteria</taxon>
        <taxon>Bacillati</taxon>
        <taxon>Actinomycetota</taxon>
        <taxon>Actinomycetes</taxon>
        <taxon>Propionibacteriales</taxon>
        <taxon>Kribbellaceae</taxon>
        <taxon>Kribbella</taxon>
    </lineage>
</organism>
<keyword evidence="4" id="KW-1185">Reference proteome</keyword>
<sequence length="100" mass="11308">MTALDADLSVIGHRYRARRRRLLVQLAAAMLTTGLATFHAHHGDNWLWWLVAGCSALVALGTFRQLEDARNTRYDAERRALLTAATRPTDETTRETETDQ</sequence>
<proteinExistence type="predicted"/>
<evidence type="ECO:0008006" key="5">
    <source>
        <dbReference type="Google" id="ProtNLM"/>
    </source>
</evidence>
<comment type="caution">
    <text evidence="3">The sequence shown here is derived from an EMBL/GenBank/DDBJ whole genome shotgun (WGS) entry which is preliminary data.</text>
</comment>
<dbReference type="EMBL" id="JACHNF010000002">
    <property type="protein sequence ID" value="MBB5983972.1"/>
    <property type="molecule type" value="Genomic_DNA"/>
</dbReference>
<keyword evidence="2" id="KW-0812">Transmembrane</keyword>
<evidence type="ECO:0000256" key="1">
    <source>
        <dbReference type="SAM" id="MobiDB-lite"/>
    </source>
</evidence>
<feature type="compositionally biased region" description="Basic and acidic residues" evidence="1">
    <location>
        <begin position="88"/>
        <end position="100"/>
    </location>
</feature>